<dbReference type="GO" id="GO:0008168">
    <property type="term" value="F:methyltransferase activity"/>
    <property type="evidence" value="ECO:0007669"/>
    <property type="project" value="UniProtKB-KW"/>
</dbReference>
<reference evidence="2 3" key="1">
    <citation type="journal article" date="2019" name="Int. J. Syst. Evol. Microbiol.">
        <title>The Global Catalogue of Microorganisms (GCM) 10K type strain sequencing project: providing services to taxonomists for standard genome sequencing and annotation.</title>
        <authorList>
            <consortium name="The Broad Institute Genomics Platform"/>
            <consortium name="The Broad Institute Genome Sequencing Center for Infectious Disease"/>
            <person name="Wu L."/>
            <person name="Ma J."/>
        </authorList>
    </citation>
    <scope>NUCLEOTIDE SEQUENCE [LARGE SCALE GENOMIC DNA]</scope>
    <source>
        <strain evidence="2 3">RDMS1</strain>
    </source>
</reference>
<sequence>MKNRLLAVGSRLADRYGVLPIAGAIYWKVDTAYCLVRVATIGELDAEIAGQSVRFDLSTRSEYRRAKNLGGERAVIEALLSELSGAETVWDIGASVGTYTCFIASALTTGCVVGFEPESTNRSRLRMNLEQNELTGWEIASFALSNENGTCTLSSEFVEAGAGHHYLSSDGTGPTVETRRGDTLVDKTEYAPPDIVKIDVQGAELAVLSGLRGVLDGVRSIFLEVHPDKCDRYDTTAEEIEAFLTTSGFSLTQLGEPTTRRSGVYFIHASR</sequence>
<keyword evidence="3" id="KW-1185">Reference proteome</keyword>
<keyword evidence="2" id="KW-0808">Transferase</keyword>
<name>A0ABD5YK21_9EURY</name>
<dbReference type="GO" id="GO:0032259">
    <property type="term" value="P:methylation"/>
    <property type="evidence" value="ECO:0007669"/>
    <property type="project" value="UniProtKB-KW"/>
</dbReference>
<comment type="caution">
    <text evidence="2">The sequence shown here is derived from an EMBL/GenBank/DDBJ whole genome shotgun (WGS) entry which is preliminary data.</text>
</comment>
<dbReference type="InterPro" id="IPR052514">
    <property type="entry name" value="SAM-dependent_MTase"/>
</dbReference>
<dbReference type="SUPFAM" id="SSF53335">
    <property type="entry name" value="S-adenosyl-L-methionine-dependent methyltransferases"/>
    <property type="match status" value="1"/>
</dbReference>
<dbReference type="AlphaFoldDB" id="A0ABD5YK21"/>
<evidence type="ECO:0000313" key="3">
    <source>
        <dbReference type="Proteomes" id="UP001596417"/>
    </source>
</evidence>
<dbReference type="PANTHER" id="PTHR34203:SF15">
    <property type="entry name" value="SLL1173 PROTEIN"/>
    <property type="match status" value="1"/>
</dbReference>
<dbReference type="Pfam" id="PF05050">
    <property type="entry name" value="Methyltransf_21"/>
    <property type="match status" value="1"/>
</dbReference>
<keyword evidence="2" id="KW-0489">Methyltransferase</keyword>
<proteinExistence type="predicted"/>
<evidence type="ECO:0000313" key="2">
    <source>
        <dbReference type="EMBL" id="MFC7189576.1"/>
    </source>
</evidence>
<dbReference type="NCBIfam" id="TIGR01444">
    <property type="entry name" value="fkbM_fam"/>
    <property type="match status" value="1"/>
</dbReference>
<organism evidence="2 3">
    <name type="scientific">Halocatena marina</name>
    <dbReference type="NCBI Taxonomy" id="2934937"/>
    <lineage>
        <taxon>Archaea</taxon>
        <taxon>Methanobacteriati</taxon>
        <taxon>Methanobacteriota</taxon>
        <taxon>Stenosarchaea group</taxon>
        <taxon>Halobacteria</taxon>
        <taxon>Halobacteriales</taxon>
        <taxon>Natronomonadaceae</taxon>
        <taxon>Halocatena</taxon>
    </lineage>
</organism>
<accession>A0ABD5YK21</accession>
<dbReference type="EMBL" id="JBHTAX010000001">
    <property type="protein sequence ID" value="MFC7189576.1"/>
    <property type="molecule type" value="Genomic_DNA"/>
</dbReference>
<dbReference type="Gene3D" id="3.40.50.150">
    <property type="entry name" value="Vaccinia Virus protein VP39"/>
    <property type="match status" value="1"/>
</dbReference>
<dbReference type="Proteomes" id="UP001596417">
    <property type="component" value="Unassembled WGS sequence"/>
</dbReference>
<dbReference type="PANTHER" id="PTHR34203">
    <property type="entry name" value="METHYLTRANSFERASE, FKBM FAMILY PROTEIN"/>
    <property type="match status" value="1"/>
</dbReference>
<dbReference type="RefSeq" id="WP_248905677.1">
    <property type="nucleotide sequence ID" value="NZ_CP109979.1"/>
</dbReference>
<gene>
    <name evidence="2" type="ORF">ACFQL7_06715</name>
</gene>
<evidence type="ECO:0000259" key="1">
    <source>
        <dbReference type="Pfam" id="PF05050"/>
    </source>
</evidence>
<protein>
    <submittedName>
        <fullName evidence="2">FkbM family methyltransferase</fullName>
    </submittedName>
</protein>
<feature type="domain" description="Methyltransferase FkbM" evidence="1">
    <location>
        <begin position="91"/>
        <end position="250"/>
    </location>
</feature>
<dbReference type="InterPro" id="IPR006342">
    <property type="entry name" value="FkbM_mtfrase"/>
</dbReference>
<dbReference type="InterPro" id="IPR029063">
    <property type="entry name" value="SAM-dependent_MTases_sf"/>
</dbReference>
<dbReference type="GeneID" id="76199137"/>